<dbReference type="Gene3D" id="1.25.10.10">
    <property type="entry name" value="Leucine-rich Repeat Variant"/>
    <property type="match status" value="1"/>
</dbReference>
<dbReference type="Proteomes" id="UP001151081">
    <property type="component" value="Unassembled WGS sequence"/>
</dbReference>
<dbReference type="InterPro" id="IPR004155">
    <property type="entry name" value="PBS_lyase_HEAT"/>
</dbReference>
<sequence>MKKTGDRVLEYSTTSDSTPAFSIRPRASCIFGARMRKSVPVVAALSLFVLTPEVVRADPRTGYLVQQLKTSEDFRVRTQAALALGASGDDAAVKPLCDALADGNDSVKVAAAAALGKLGKPSGLPCLQAAIKNEKVASAKTQMQKSIDTLKSGGVAAPPPPGPDTKYYVAIEISNKTKRPAPEIETIVRSAMQTKILGKSGYAVAPKGETAAQGGKIVNGKKLKGFYLIASVEPPVYENGNLTQIVRVSMWTYPGKALQGEFSPKLTQSDTPKTDVQSENVLMKMCVENAIDSFAKIVASM</sequence>
<evidence type="ECO:0000313" key="1">
    <source>
        <dbReference type="EMBL" id="MDC3984865.1"/>
    </source>
</evidence>
<organism evidence="1 2">
    <name type="scientific">Polyangium jinanense</name>
    <dbReference type="NCBI Taxonomy" id="2829994"/>
    <lineage>
        <taxon>Bacteria</taxon>
        <taxon>Pseudomonadati</taxon>
        <taxon>Myxococcota</taxon>
        <taxon>Polyangia</taxon>
        <taxon>Polyangiales</taxon>
        <taxon>Polyangiaceae</taxon>
        <taxon>Polyangium</taxon>
    </lineage>
</organism>
<proteinExistence type="predicted"/>
<name>A0A9X3X8R1_9BACT</name>
<protein>
    <submittedName>
        <fullName evidence="1">HEAT repeat domain-containing protein</fullName>
    </submittedName>
</protein>
<dbReference type="SMART" id="SM00567">
    <property type="entry name" value="EZ_HEAT"/>
    <property type="match status" value="2"/>
</dbReference>
<evidence type="ECO:0000313" key="2">
    <source>
        <dbReference type="Proteomes" id="UP001151081"/>
    </source>
</evidence>
<gene>
    <name evidence="1" type="ORF">KEG57_30575</name>
</gene>
<dbReference type="EMBL" id="JAGTJJ010000024">
    <property type="protein sequence ID" value="MDC3984865.1"/>
    <property type="molecule type" value="Genomic_DNA"/>
</dbReference>
<dbReference type="AlphaFoldDB" id="A0A9X3X8R1"/>
<reference evidence="1 2" key="1">
    <citation type="submission" date="2021-04" db="EMBL/GenBank/DDBJ databases">
        <title>Genome analysis of Polyangium sp.</title>
        <authorList>
            <person name="Li Y."/>
            <person name="Wang J."/>
        </authorList>
    </citation>
    <scope>NUCLEOTIDE SEQUENCE [LARGE SCALE GENOMIC DNA]</scope>
    <source>
        <strain evidence="1 2">SDU14</strain>
    </source>
</reference>
<comment type="caution">
    <text evidence="1">The sequence shown here is derived from an EMBL/GenBank/DDBJ whole genome shotgun (WGS) entry which is preliminary data.</text>
</comment>
<accession>A0A9X3X8R1</accession>
<dbReference type="InterPro" id="IPR011989">
    <property type="entry name" value="ARM-like"/>
</dbReference>
<dbReference type="InterPro" id="IPR016024">
    <property type="entry name" value="ARM-type_fold"/>
</dbReference>
<dbReference type="SUPFAM" id="SSF48371">
    <property type="entry name" value="ARM repeat"/>
    <property type="match status" value="1"/>
</dbReference>
<dbReference type="Pfam" id="PF13646">
    <property type="entry name" value="HEAT_2"/>
    <property type="match status" value="1"/>
</dbReference>
<keyword evidence="2" id="KW-1185">Reference proteome</keyword>